<dbReference type="PROSITE" id="PS51790">
    <property type="entry name" value="MSRB"/>
    <property type="match status" value="1"/>
</dbReference>
<evidence type="ECO:0000259" key="4">
    <source>
        <dbReference type="PROSITE" id="PS51790"/>
    </source>
</evidence>
<dbReference type="KEGG" id="moc:BB934_29790"/>
<dbReference type="GO" id="GO:0006979">
    <property type="term" value="P:response to oxidative stress"/>
    <property type="evidence" value="ECO:0007669"/>
    <property type="project" value="InterPro"/>
</dbReference>
<keyword evidence="5" id="KW-0614">Plasmid</keyword>
<dbReference type="AlphaFoldDB" id="A0A1B2ERM9"/>
<accession>A0A1B2ERM9</accession>
<dbReference type="NCBIfam" id="TIGR00357">
    <property type="entry name" value="peptide-methionine (R)-S-oxide reductase MsrB"/>
    <property type="match status" value="1"/>
</dbReference>
<proteinExistence type="predicted"/>
<dbReference type="InterPro" id="IPR011057">
    <property type="entry name" value="Mss4-like_sf"/>
</dbReference>
<evidence type="ECO:0000256" key="2">
    <source>
        <dbReference type="ARBA" id="ARBA00023002"/>
    </source>
</evidence>
<evidence type="ECO:0000256" key="3">
    <source>
        <dbReference type="ARBA" id="ARBA00048488"/>
    </source>
</evidence>
<dbReference type="InterPro" id="IPR028427">
    <property type="entry name" value="Met_Sox_Rdtase_MsrB"/>
</dbReference>
<evidence type="ECO:0000313" key="5">
    <source>
        <dbReference type="EMBL" id="ANY82482.1"/>
    </source>
</evidence>
<dbReference type="GO" id="GO:0030091">
    <property type="term" value="P:protein repair"/>
    <property type="evidence" value="ECO:0007669"/>
    <property type="project" value="InterPro"/>
</dbReference>
<dbReference type="GO" id="GO:0005737">
    <property type="term" value="C:cytoplasm"/>
    <property type="evidence" value="ECO:0007669"/>
    <property type="project" value="TreeGrafter"/>
</dbReference>
<feature type="domain" description="MsrB" evidence="4">
    <location>
        <begin position="40"/>
        <end position="161"/>
    </location>
</feature>
<dbReference type="PANTHER" id="PTHR10173:SF57">
    <property type="entry name" value="PEPTIDE-METHIONINE (R)-S-OXIDE REDUCTASE"/>
    <property type="match status" value="1"/>
</dbReference>
<comment type="catalytic activity">
    <reaction evidence="3">
        <text>L-methionyl-[protein] + [thioredoxin]-disulfide + H2O = L-methionyl-(R)-S-oxide-[protein] + [thioredoxin]-dithiol</text>
        <dbReference type="Rhea" id="RHEA:24164"/>
        <dbReference type="Rhea" id="RHEA-COMP:10698"/>
        <dbReference type="Rhea" id="RHEA-COMP:10700"/>
        <dbReference type="Rhea" id="RHEA-COMP:12313"/>
        <dbReference type="Rhea" id="RHEA-COMP:12314"/>
        <dbReference type="ChEBI" id="CHEBI:15377"/>
        <dbReference type="ChEBI" id="CHEBI:16044"/>
        <dbReference type="ChEBI" id="CHEBI:29950"/>
        <dbReference type="ChEBI" id="CHEBI:45764"/>
        <dbReference type="ChEBI" id="CHEBI:50058"/>
        <dbReference type="EC" id="1.8.4.12"/>
    </reaction>
</comment>
<dbReference type="SUPFAM" id="SSF51316">
    <property type="entry name" value="Mss4-like"/>
    <property type="match status" value="1"/>
</dbReference>
<geneLocation type="plasmid" evidence="5">
    <name>unnamed1</name>
</geneLocation>
<evidence type="ECO:0000256" key="1">
    <source>
        <dbReference type="ARBA" id="ARBA00012499"/>
    </source>
</evidence>
<dbReference type="RefSeq" id="WP_099513589.1">
    <property type="nucleotide sequence ID" value="NZ_CP016617.1"/>
</dbReference>
<dbReference type="Gene3D" id="2.170.150.20">
    <property type="entry name" value="Peptide methionine sulfoxide reductase"/>
    <property type="match status" value="1"/>
</dbReference>
<dbReference type="OrthoDB" id="9785497at2"/>
<organism evidence="5">
    <name type="scientific">Microvirga ossetica</name>
    <dbReference type="NCBI Taxonomy" id="1882682"/>
    <lineage>
        <taxon>Bacteria</taxon>
        <taxon>Pseudomonadati</taxon>
        <taxon>Pseudomonadota</taxon>
        <taxon>Alphaproteobacteria</taxon>
        <taxon>Hyphomicrobiales</taxon>
        <taxon>Methylobacteriaceae</taxon>
        <taxon>Microvirga</taxon>
    </lineage>
</organism>
<dbReference type="PANTHER" id="PTHR10173">
    <property type="entry name" value="METHIONINE SULFOXIDE REDUCTASE"/>
    <property type="match status" value="1"/>
</dbReference>
<dbReference type="GO" id="GO:0033743">
    <property type="term" value="F:peptide-methionine (R)-S-oxide reductase activity"/>
    <property type="evidence" value="ECO:0007669"/>
    <property type="project" value="UniProtKB-EC"/>
</dbReference>
<dbReference type="EMBL" id="CP016617">
    <property type="protein sequence ID" value="ANY82482.1"/>
    <property type="molecule type" value="Genomic_DNA"/>
</dbReference>
<keyword evidence="2" id="KW-0560">Oxidoreductase</keyword>
<sequence>MVTRRILVNAGIASLAVAAGTFRRMPRAFAGERFAVTHTDAEWRKLLNPSQYAVLRRSGTEAPFSSPLLNEHRNGTFTCAGCGPELFSSTTKFESGTGWPSFWVPLERAVGIEEDKSHGMVRTAVHCQRCGGHLGQVFDDGPPPTGQRYCMNGAAMNFIPAA</sequence>
<reference evidence="5" key="1">
    <citation type="submission" date="2016-07" db="EMBL/GenBank/DDBJ databases">
        <title>Microvirga ossetica sp. nov. a new species of rhizobia isolated from root nodules of the legume species Vicia alpestris Steven originated from North Ossetia region in the Caucasus.</title>
        <authorList>
            <person name="Safronova V.I."/>
            <person name="Kuznetsova I.G."/>
            <person name="Sazanova A.L."/>
            <person name="Belimov A."/>
            <person name="Andronov E."/>
            <person name="Osledkin Y.S."/>
            <person name="Onishchuk O.P."/>
            <person name="Kurchak O.N."/>
            <person name="Shaposhnikov A.I."/>
            <person name="Willems A."/>
            <person name="Tikhonovich I.A."/>
        </authorList>
    </citation>
    <scope>NUCLEOTIDE SEQUENCE [LARGE SCALE GENOMIC DNA]</scope>
    <source>
        <strain evidence="5">V5/3M</strain>
        <plasmid evidence="5">unnamed1</plasmid>
    </source>
</reference>
<dbReference type="Pfam" id="PF01641">
    <property type="entry name" value="SelR"/>
    <property type="match status" value="1"/>
</dbReference>
<gene>
    <name evidence="5" type="ORF">BB934_29790</name>
</gene>
<name>A0A1B2ERM9_9HYPH</name>
<dbReference type="InterPro" id="IPR002579">
    <property type="entry name" value="Met_Sox_Rdtase_MsrB_dom"/>
</dbReference>
<protein>
    <recommendedName>
        <fullName evidence="1">peptide-methionine (R)-S-oxide reductase</fullName>
        <ecNumber evidence="1">1.8.4.12</ecNumber>
    </recommendedName>
</protein>
<dbReference type="EC" id="1.8.4.12" evidence="1"/>